<feature type="transmembrane region" description="Helical" evidence="1">
    <location>
        <begin position="138"/>
        <end position="160"/>
    </location>
</feature>
<dbReference type="KEGG" id="lamb:KBB96_09265"/>
<organism evidence="3 4">
    <name type="scientific">Luteolibacter ambystomatis</name>
    <dbReference type="NCBI Taxonomy" id="2824561"/>
    <lineage>
        <taxon>Bacteria</taxon>
        <taxon>Pseudomonadati</taxon>
        <taxon>Verrucomicrobiota</taxon>
        <taxon>Verrucomicrobiia</taxon>
        <taxon>Verrucomicrobiales</taxon>
        <taxon>Verrucomicrobiaceae</taxon>
        <taxon>Luteolibacter</taxon>
    </lineage>
</organism>
<dbReference type="Pfam" id="PF13676">
    <property type="entry name" value="TIR_2"/>
    <property type="match status" value="1"/>
</dbReference>
<evidence type="ECO:0000313" key="3">
    <source>
        <dbReference type="EMBL" id="QUE53067.1"/>
    </source>
</evidence>
<dbReference type="InterPro" id="IPR035897">
    <property type="entry name" value="Toll_tir_struct_dom_sf"/>
</dbReference>
<reference evidence="3" key="1">
    <citation type="submission" date="2021-04" db="EMBL/GenBank/DDBJ databases">
        <title>Luteolibacter sp. 32A isolated from the skin of an Anderson's salamander (Ambystoma andersonii).</title>
        <authorList>
            <person name="Spergser J."/>
            <person name="Busse H.-J."/>
        </authorList>
    </citation>
    <scope>NUCLEOTIDE SEQUENCE</scope>
    <source>
        <strain evidence="3">32A</strain>
    </source>
</reference>
<dbReference type="Gene3D" id="3.40.50.10140">
    <property type="entry name" value="Toll/interleukin-1 receptor homology (TIR) domain"/>
    <property type="match status" value="1"/>
</dbReference>
<dbReference type="GO" id="GO:0007165">
    <property type="term" value="P:signal transduction"/>
    <property type="evidence" value="ECO:0007669"/>
    <property type="project" value="InterPro"/>
</dbReference>
<evidence type="ECO:0000256" key="1">
    <source>
        <dbReference type="SAM" id="Phobius"/>
    </source>
</evidence>
<dbReference type="Proteomes" id="UP000676169">
    <property type="component" value="Chromosome"/>
</dbReference>
<accession>A0A975PH85</accession>
<sequence length="485" mass="54231">MKVFISYAAIDADLAESISIRLREQGYDVFFDRQQLRPGGSYDNKIREFVSDAQLLIFLARPESIASGAYAMTELEWFKEVYPTPGNRLLTVKTQPIPFQTIPAYLRAVTVLDAAGDLTAETIGHALRILERRRKNRMAVIGTAVTAALILAGMVGALFVHKGHQNSMQGKDESGSVVISASPKATPKPEIIQFALSNTSIGYRKRTDASAIFCDSNRSWLKDHDSYMAIEPKYPFSKASRLVFQFTIRNPSQEDLLITALTYQVKELFEVMGPLPGPLESLHTYHHDIVWAEGNQERDLTPVFSIPAQTTLSLEIELSVLQAEIGAGMWVAIEFDSNLGKFATDPFHLLLPKTRIDQDISRTDQASSPVVTSEQEFDFKKKESVTQELSSVDPRPTVVRNLTIPKVAVIDAAFIASDLTDDANASGFDRLALDMMFMKAAMQPDFAEFIKRTAEIEPRKAYSELFDPSKLRLFWNEARDFGTTR</sequence>
<name>A0A975PH85_9BACT</name>
<keyword evidence="3" id="KW-0675">Receptor</keyword>
<gene>
    <name evidence="3" type="ORF">KBB96_09265</name>
</gene>
<evidence type="ECO:0000313" key="4">
    <source>
        <dbReference type="Proteomes" id="UP000676169"/>
    </source>
</evidence>
<keyword evidence="1" id="KW-0812">Transmembrane</keyword>
<proteinExistence type="predicted"/>
<keyword evidence="1" id="KW-1133">Transmembrane helix</keyword>
<keyword evidence="4" id="KW-1185">Reference proteome</keyword>
<keyword evidence="1" id="KW-0472">Membrane</keyword>
<evidence type="ECO:0000259" key="2">
    <source>
        <dbReference type="Pfam" id="PF13676"/>
    </source>
</evidence>
<dbReference type="AlphaFoldDB" id="A0A975PH85"/>
<dbReference type="EMBL" id="CP073100">
    <property type="protein sequence ID" value="QUE53067.1"/>
    <property type="molecule type" value="Genomic_DNA"/>
</dbReference>
<feature type="domain" description="TIR" evidence="2">
    <location>
        <begin position="3"/>
        <end position="115"/>
    </location>
</feature>
<dbReference type="SUPFAM" id="SSF52200">
    <property type="entry name" value="Toll/Interleukin receptor TIR domain"/>
    <property type="match status" value="1"/>
</dbReference>
<protein>
    <submittedName>
        <fullName evidence="3">Toll/interleukin-1 receptor domain-containing protein</fullName>
    </submittedName>
</protein>
<dbReference type="InterPro" id="IPR000157">
    <property type="entry name" value="TIR_dom"/>
</dbReference>
<dbReference type="RefSeq" id="WP_211634411.1">
    <property type="nucleotide sequence ID" value="NZ_CP073100.1"/>
</dbReference>